<keyword evidence="2" id="KW-1185">Reference proteome</keyword>
<organism evidence="1 2">
    <name type="scientific">Aneurinibacillus danicus</name>
    <dbReference type="NCBI Taxonomy" id="267746"/>
    <lineage>
        <taxon>Bacteria</taxon>
        <taxon>Bacillati</taxon>
        <taxon>Bacillota</taxon>
        <taxon>Bacilli</taxon>
        <taxon>Bacillales</taxon>
        <taxon>Paenibacillaceae</taxon>
        <taxon>Aneurinibacillus group</taxon>
        <taxon>Aneurinibacillus</taxon>
    </lineage>
</organism>
<accession>A0A511VED9</accession>
<dbReference type="EMBL" id="BJXX01000180">
    <property type="protein sequence ID" value="GEN36328.1"/>
    <property type="molecule type" value="Genomic_DNA"/>
</dbReference>
<proteinExistence type="predicted"/>
<dbReference type="Proteomes" id="UP000321157">
    <property type="component" value="Unassembled WGS sequence"/>
</dbReference>
<evidence type="ECO:0000313" key="1">
    <source>
        <dbReference type="EMBL" id="GEN36328.1"/>
    </source>
</evidence>
<protein>
    <submittedName>
        <fullName evidence="1">Uncharacterized protein</fullName>
    </submittedName>
</protein>
<dbReference type="RefSeq" id="WP_170230374.1">
    <property type="nucleotide sequence ID" value="NZ_BJXX01000180.1"/>
</dbReference>
<evidence type="ECO:0000313" key="2">
    <source>
        <dbReference type="Proteomes" id="UP000321157"/>
    </source>
</evidence>
<comment type="caution">
    <text evidence="1">The sequence shown here is derived from an EMBL/GenBank/DDBJ whole genome shotgun (WGS) entry which is preliminary data.</text>
</comment>
<gene>
    <name evidence="1" type="ORF">ADA01nite_37880</name>
</gene>
<sequence>MKEYCAICGERTEGMHVCQSCTDIEEFGYPSFPAYALAEREETENKTEERRLELVG</sequence>
<reference evidence="1 2" key="1">
    <citation type="submission" date="2019-07" db="EMBL/GenBank/DDBJ databases">
        <title>Whole genome shotgun sequence of Aneurinibacillus danicus NBRC 102444.</title>
        <authorList>
            <person name="Hosoyama A."/>
            <person name="Uohara A."/>
            <person name="Ohji S."/>
            <person name="Ichikawa N."/>
        </authorList>
    </citation>
    <scope>NUCLEOTIDE SEQUENCE [LARGE SCALE GENOMIC DNA]</scope>
    <source>
        <strain evidence="1 2">NBRC 102444</strain>
    </source>
</reference>
<dbReference type="AlphaFoldDB" id="A0A511VED9"/>
<name>A0A511VED9_9BACL</name>